<sequence length="100" mass="11315">MWVDSCVRCGVREIEIEIEIEIEPEIEIEIEPEIEIEIEPEIEPQNRPRDRPSPTIPGMYAAYRTSRSPLTPPNSARAAAAPSHRGPPPALRPVHLLKCR</sequence>
<accession>A0A5C6XKN0</accession>
<dbReference type="AlphaFoldDB" id="A0A5C6XKN0"/>
<protein>
    <submittedName>
        <fullName evidence="2">Uncharacterized protein</fullName>
    </submittedName>
</protein>
<evidence type="ECO:0000256" key="1">
    <source>
        <dbReference type="SAM" id="MobiDB-lite"/>
    </source>
</evidence>
<evidence type="ECO:0000313" key="3">
    <source>
        <dbReference type="Proteomes" id="UP000321046"/>
    </source>
</evidence>
<reference evidence="2 3" key="1">
    <citation type="submission" date="2019-08" db="EMBL/GenBank/DDBJ databases">
        <title>Bradymonadales sp. TMQ2.</title>
        <authorList>
            <person name="Liang Q."/>
        </authorList>
    </citation>
    <scope>NUCLEOTIDE SEQUENCE [LARGE SCALE GENOMIC DNA]</scope>
    <source>
        <strain evidence="2 3">TMQ2</strain>
    </source>
</reference>
<name>A0A5C6XKN0_9DELT</name>
<dbReference type="Proteomes" id="UP000321046">
    <property type="component" value="Unassembled WGS sequence"/>
</dbReference>
<gene>
    <name evidence="2" type="ORF">FRC96_07335</name>
</gene>
<feature type="region of interest" description="Disordered" evidence="1">
    <location>
        <begin position="36"/>
        <end position="100"/>
    </location>
</feature>
<comment type="caution">
    <text evidence="2">The sequence shown here is derived from an EMBL/GenBank/DDBJ whole genome shotgun (WGS) entry which is preliminary data.</text>
</comment>
<feature type="compositionally biased region" description="Low complexity" evidence="1">
    <location>
        <begin position="73"/>
        <end position="84"/>
    </location>
</feature>
<dbReference type="EMBL" id="VOSL01000036">
    <property type="protein sequence ID" value="TXD38744.1"/>
    <property type="molecule type" value="Genomic_DNA"/>
</dbReference>
<organism evidence="2 3">
    <name type="scientific">Lujinxingia vulgaris</name>
    <dbReference type="NCBI Taxonomy" id="2600176"/>
    <lineage>
        <taxon>Bacteria</taxon>
        <taxon>Deltaproteobacteria</taxon>
        <taxon>Bradymonadales</taxon>
        <taxon>Lujinxingiaceae</taxon>
        <taxon>Lujinxingia</taxon>
    </lineage>
</organism>
<proteinExistence type="predicted"/>
<evidence type="ECO:0000313" key="2">
    <source>
        <dbReference type="EMBL" id="TXD38744.1"/>
    </source>
</evidence>